<dbReference type="EMBL" id="BPLQ01001189">
    <property type="protein sequence ID" value="GIX79526.1"/>
    <property type="molecule type" value="Genomic_DNA"/>
</dbReference>
<accession>A0AAV4N753</accession>
<organism evidence="1 2">
    <name type="scientific">Caerostris darwini</name>
    <dbReference type="NCBI Taxonomy" id="1538125"/>
    <lineage>
        <taxon>Eukaryota</taxon>
        <taxon>Metazoa</taxon>
        <taxon>Ecdysozoa</taxon>
        <taxon>Arthropoda</taxon>
        <taxon>Chelicerata</taxon>
        <taxon>Arachnida</taxon>
        <taxon>Araneae</taxon>
        <taxon>Araneomorphae</taxon>
        <taxon>Entelegynae</taxon>
        <taxon>Araneoidea</taxon>
        <taxon>Araneidae</taxon>
        <taxon>Caerostris</taxon>
    </lineage>
</organism>
<reference evidence="1 2" key="1">
    <citation type="submission" date="2021-06" db="EMBL/GenBank/DDBJ databases">
        <title>Caerostris darwini draft genome.</title>
        <authorList>
            <person name="Kono N."/>
            <person name="Arakawa K."/>
        </authorList>
    </citation>
    <scope>NUCLEOTIDE SEQUENCE [LARGE SCALE GENOMIC DNA]</scope>
</reference>
<protein>
    <submittedName>
        <fullName evidence="1">Uncharacterized protein</fullName>
    </submittedName>
</protein>
<keyword evidence="2" id="KW-1185">Reference proteome</keyword>
<sequence>MRTFPPKVLVLLFTYQTTYIGKPANHSISTANVKGKIIYWVYISESLSNFQILASYSCIIKLNEDGKKIDFSRNRWLRNVVLIPLWPEGMLTRRPET</sequence>
<dbReference type="Proteomes" id="UP001054837">
    <property type="component" value="Unassembled WGS sequence"/>
</dbReference>
<evidence type="ECO:0000313" key="1">
    <source>
        <dbReference type="EMBL" id="GIX79526.1"/>
    </source>
</evidence>
<comment type="caution">
    <text evidence="1">The sequence shown here is derived from an EMBL/GenBank/DDBJ whole genome shotgun (WGS) entry which is preliminary data.</text>
</comment>
<dbReference type="AlphaFoldDB" id="A0AAV4N753"/>
<evidence type="ECO:0000313" key="2">
    <source>
        <dbReference type="Proteomes" id="UP001054837"/>
    </source>
</evidence>
<gene>
    <name evidence="1" type="ORF">CDAR_252091</name>
</gene>
<proteinExistence type="predicted"/>
<name>A0AAV4N753_9ARAC</name>